<evidence type="ECO:0000256" key="1">
    <source>
        <dbReference type="ARBA" id="ARBA00022679"/>
    </source>
</evidence>
<keyword evidence="2" id="KW-0325">Glycoprotein</keyword>
<dbReference type="Gene3D" id="3.40.50.300">
    <property type="entry name" value="P-loop containing nucleotide triphosphate hydrolases"/>
    <property type="match status" value="1"/>
</dbReference>
<feature type="domain" description="Sulfotransferase" evidence="3">
    <location>
        <begin position="28"/>
        <end position="130"/>
    </location>
</feature>
<keyword evidence="1" id="KW-0808">Transferase</keyword>
<dbReference type="Pfam" id="PF00685">
    <property type="entry name" value="Sulfotransfer_1"/>
    <property type="match status" value="1"/>
</dbReference>
<gene>
    <name evidence="4" type="ORF">GCM10009105_37440</name>
</gene>
<reference evidence="5" key="1">
    <citation type="journal article" date="2019" name="Int. J. Syst. Evol. Microbiol.">
        <title>The Global Catalogue of Microorganisms (GCM) 10K type strain sequencing project: providing services to taxonomists for standard genome sequencing and annotation.</title>
        <authorList>
            <consortium name="The Broad Institute Genomics Platform"/>
            <consortium name="The Broad Institute Genome Sequencing Center for Infectious Disease"/>
            <person name="Wu L."/>
            <person name="Ma J."/>
        </authorList>
    </citation>
    <scope>NUCLEOTIDE SEQUENCE [LARGE SCALE GENOMIC DNA]</scope>
    <source>
        <strain evidence="5">JCM 15421</strain>
    </source>
</reference>
<dbReference type="EMBL" id="BAAAEU010000032">
    <property type="protein sequence ID" value="GAA0724657.1"/>
    <property type="molecule type" value="Genomic_DNA"/>
</dbReference>
<sequence length="177" mass="20673">MAKCGNAFTVDCDPFNFYCSIATDRISALVSKPKFIISLRNPIDRAYSDFNMYRSRAGETRSFEQVIQAERSGEETRFRRRFVAQSIYAPHLRRWFDHFPRESFLVIDAEDLFSDPRSTASKVFSFLDLPDVDVEAVKMNAGDYSAPLLEEERARIREYLQPHFVDVYELLGRDMSW</sequence>
<dbReference type="InterPro" id="IPR000863">
    <property type="entry name" value="Sulfotransferase_dom"/>
</dbReference>
<comment type="caution">
    <text evidence="4">The sequence shown here is derived from an EMBL/GenBank/DDBJ whole genome shotgun (WGS) entry which is preliminary data.</text>
</comment>
<organism evidence="4 5">
    <name type="scientific">Dokdonella soli</name>
    <dbReference type="NCBI Taxonomy" id="529810"/>
    <lineage>
        <taxon>Bacteria</taxon>
        <taxon>Pseudomonadati</taxon>
        <taxon>Pseudomonadota</taxon>
        <taxon>Gammaproteobacteria</taxon>
        <taxon>Lysobacterales</taxon>
        <taxon>Rhodanobacteraceae</taxon>
        <taxon>Dokdonella</taxon>
    </lineage>
</organism>
<keyword evidence="5" id="KW-1185">Reference proteome</keyword>
<dbReference type="PANTHER" id="PTHR10605:SF56">
    <property type="entry name" value="BIFUNCTIONAL HEPARAN SULFATE N-DEACETYLASE_N-SULFOTRANSFERASE"/>
    <property type="match status" value="1"/>
</dbReference>
<dbReference type="InterPro" id="IPR027417">
    <property type="entry name" value="P-loop_NTPase"/>
</dbReference>
<protein>
    <recommendedName>
        <fullName evidence="3">Sulfotransferase domain-containing protein</fullName>
    </recommendedName>
</protein>
<dbReference type="InterPro" id="IPR037359">
    <property type="entry name" value="NST/OST"/>
</dbReference>
<evidence type="ECO:0000259" key="3">
    <source>
        <dbReference type="Pfam" id="PF00685"/>
    </source>
</evidence>
<dbReference type="PANTHER" id="PTHR10605">
    <property type="entry name" value="HEPARAN SULFATE SULFOTRANSFERASE"/>
    <property type="match status" value="1"/>
</dbReference>
<evidence type="ECO:0000256" key="2">
    <source>
        <dbReference type="ARBA" id="ARBA00023180"/>
    </source>
</evidence>
<evidence type="ECO:0000313" key="5">
    <source>
        <dbReference type="Proteomes" id="UP001501523"/>
    </source>
</evidence>
<evidence type="ECO:0000313" key="4">
    <source>
        <dbReference type="EMBL" id="GAA0724657.1"/>
    </source>
</evidence>
<name>A0ABN1IZP5_9GAMM</name>
<proteinExistence type="predicted"/>
<dbReference type="SUPFAM" id="SSF52540">
    <property type="entry name" value="P-loop containing nucleoside triphosphate hydrolases"/>
    <property type="match status" value="1"/>
</dbReference>
<dbReference type="Proteomes" id="UP001501523">
    <property type="component" value="Unassembled WGS sequence"/>
</dbReference>
<accession>A0ABN1IZP5</accession>